<feature type="compositionally biased region" description="Low complexity" evidence="3">
    <location>
        <begin position="10"/>
        <end position="24"/>
    </location>
</feature>
<organism evidence="4 5">
    <name type="scientific">Actinomadura graeca</name>
    <dbReference type="NCBI Taxonomy" id="2750812"/>
    <lineage>
        <taxon>Bacteria</taxon>
        <taxon>Bacillati</taxon>
        <taxon>Actinomycetota</taxon>
        <taxon>Actinomycetes</taxon>
        <taxon>Streptosporangiales</taxon>
        <taxon>Thermomonosporaceae</taxon>
        <taxon>Actinomadura</taxon>
    </lineage>
</organism>
<evidence type="ECO:0000256" key="1">
    <source>
        <dbReference type="ARBA" id="ARBA00022603"/>
    </source>
</evidence>
<dbReference type="EMBL" id="CP059572">
    <property type="protein sequence ID" value="QXJ24693.1"/>
    <property type="molecule type" value="Genomic_DNA"/>
</dbReference>
<dbReference type="GO" id="GO:0032259">
    <property type="term" value="P:methylation"/>
    <property type="evidence" value="ECO:0007669"/>
    <property type="project" value="UniProtKB-KW"/>
</dbReference>
<dbReference type="PANTHER" id="PTHR40048">
    <property type="entry name" value="RHAMNOSYL O-METHYLTRANSFERASE"/>
    <property type="match status" value="1"/>
</dbReference>
<protein>
    <submittedName>
        <fullName evidence="4">Class I SAM-dependent methyltransferase</fullName>
    </submittedName>
</protein>
<dbReference type="InterPro" id="IPR029063">
    <property type="entry name" value="SAM-dependent_MTases_sf"/>
</dbReference>
<feature type="region of interest" description="Disordered" evidence="3">
    <location>
        <begin position="1"/>
        <end position="24"/>
    </location>
</feature>
<gene>
    <name evidence="4" type="ORF">AGRA3207_006070</name>
</gene>
<name>A0ABX8R1F5_9ACTN</name>
<keyword evidence="2" id="KW-0808">Transferase</keyword>
<dbReference type="PANTHER" id="PTHR40048:SF1">
    <property type="entry name" value="RHAMNOSYL O-METHYLTRANSFERASE"/>
    <property type="match status" value="1"/>
</dbReference>
<dbReference type="GO" id="GO:0008168">
    <property type="term" value="F:methyltransferase activity"/>
    <property type="evidence" value="ECO:0007669"/>
    <property type="project" value="UniProtKB-KW"/>
</dbReference>
<dbReference type="Pfam" id="PF13578">
    <property type="entry name" value="Methyltransf_24"/>
    <property type="match status" value="1"/>
</dbReference>
<sequence>MTHTEASTDPGATTPTTQSATQSGMPAALLRTARWAKGFMPDAEGLALYETALAYGARLAGAGPMLEVGSYCGKSAVYLGAAARQAGTVVVTVDHHHGSEENQAGWEHHDPSLVDPSTGRMDTLPSFRKTIGAAGLEDVVVAVVGQSRTVAALWRTPLALLFIDGGHAEEHAQGDYEGWAPHIAVGGALVIHDVFPDPADGGQAPFRVWQRALSSGAFEERRVEGSLRVLERTGAGDPLTAA</sequence>
<dbReference type="SUPFAM" id="SSF53335">
    <property type="entry name" value="S-adenosyl-L-methionine-dependent methyltransferases"/>
    <property type="match status" value="1"/>
</dbReference>
<keyword evidence="5" id="KW-1185">Reference proteome</keyword>
<dbReference type="Gene3D" id="3.40.50.150">
    <property type="entry name" value="Vaccinia Virus protein VP39"/>
    <property type="match status" value="1"/>
</dbReference>
<evidence type="ECO:0000256" key="3">
    <source>
        <dbReference type="SAM" id="MobiDB-lite"/>
    </source>
</evidence>
<reference evidence="4" key="1">
    <citation type="submission" date="2020-07" db="EMBL/GenBank/DDBJ databases">
        <authorList>
            <person name="Tarantini F.S."/>
            <person name="Hong K.W."/>
            <person name="Chan K.G."/>
        </authorList>
    </citation>
    <scope>NUCLEOTIDE SEQUENCE</scope>
    <source>
        <strain evidence="4">32-07</strain>
    </source>
</reference>
<dbReference type="Proteomes" id="UP001049518">
    <property type="component" value="Chromosome"/>
</dbReference>
<evidence type="ECO:0000313" key="4">
    <source>
        <dbReference type="EMBL" id="QXJ24693.1"/>
    </source>
</evidence>
<keyword evidence="1 4" id="KW-0489">Methyltransferase</keyword>
<accession>A0ABX8R1F5</accession>
<proteinExistence type="predicted"/>
<evidence type="ECO:0000313" key="5">
    <source>
        <dbReference type="Proteomes" id="UP001049518"/>
    </source>
</evidence>
<evidence type="ECO:0000256" key="2">
    <source>
        <dbReference type="ARBA" id="ARBA00022679"/>
    </source>
</evidence>